<dbReference type="PANTHER" id="PTHR13826:SF18">
    <property type="entry name" value="TREFOIL FACTOR 1"/>
    <property type="match status" value="1"/>
</dbReference>
<dbReference type="InterPro" id="IPR017994">
    <property type="entry name" value="P_trefoil_chordata"/>
</dbReference>
<dbReference type="Gene3D" id="4.10.110.10">
    <property type="entry name" value="Spasmolytic Protein, domain 1"/>
    <property type="match status" value="1"/>
</dbReference>
<dbReference type="GeneID" id="101369040"/>
<evidence type="ECO:0000256" key="3">
    <source>
        <dbReference type="ARBA" id="ARBA00022729"/>
    </source>
</evidence>
<accession>A0A2U3WDM3</accession>
<reference evidence="9" key="1">
    <citation type="submission" date="2025-08" db="UniProtKB">
        <authorList>
            <consortium name="RefSeq"/>
        </authorList>
    </citation>
    <scope>IDENTIFICATION</scope>
</reference>
<dbReference type="STRING" id="9708.A0A2U3WDM3"/>
<keyword evidence="8" id="KW-1185">Reference proteome</keyword>
<keyword evidence="2" id="KW-0964">Secreted</keyword>
<dbReference type="AlphaFoldDB" id="A0A2U3WDM3"/>
<proteinExistence type="predicted"/>
<feature type="disulfide bond" evidence="5">
    <location>
        <begin position="38"/>
        <end position="53"/>
    </location>
</feature>
<dbReference type="GO" id="GO:0005615">
    <property type="term" value="C:extracellular space"/>
    <property type="evidence" value="ECO:0007669"/>
    <property type="project" value="TreeGrafter"/>
</dbReference>
<evidence type="ECO:0000259" key="7">
    <source>
        <dbReference type="PROSITE" id="PS51448"/>
    </source>
</evidence>
<evidence type="ECO:0000256" key="1">
    <source>
        <dbReference type="ARBA" id="ARBA00004613"/>
    </source>
</evidence>
<dbReference type="KEGG" id="oro:101369040"/>
<dbReference type="SMART" id="SM00018">
    <property type="entry name" value="PD"/>
    <property type="match status" value="1"/>
</dbReference>
<gene>
    <name evidence="9" type="primary">TFF1</name>
</gene>
<dbReference type="Proteomes" id="UP000245340">
    <property type="component" value="Unplaced"/>
</dbReference>
<dbReference type="FunFam" id="4.10.110.10:FF:000001">
    <property type="entry name" value="Trefoil factor 3"/>
    <property type="match status" value="1"/>
</dbReference>
<evidence type="ECO:0000256" key="6">
    <source>
        <dbReference type="SAM" id="SignalP"/>
    </source>
</evidence>
<keyword evidence="3 6" id="KW-0732">Signal</keyword>
<dbReference type="CTD" id="7031"/>
<dbReference type="FunCoup" id="A0A2U3WDM3">
    <property type="interactions" value="1"/>
</dbReference>
<dbReference type="InterPro" id="IPR017957">
    <property type="entry name" value="P_trefoil_CS"/>
</dbReference>
<comment type="subcellular location">
    <subcellularLocation>
        <location evidence="1">Secreted</location>
    </subcellularLocation>
</comment>
<dbReference type="Pfam" id="PF00088">
    <property type="entry name" value="Trefoil"/>
    <property type="match status" value="1"/>
</dbReference>
<dbReference type="PANTHER" id="PTHR13826">
    <property type="entry name" value="INTESTINAL TREFOIL FACTOR-RELATED"/>
    <property type="match status" value="1"/>
</dbReference>
<dbReference type="InterPro" id="IPR044913">
    <property type="entry name" value="P_trefoil_dom_sf"/>
</dbReference>
<evidence type="ECO:0000256" key="2">
    <source>
        <dbReference type="ARBA" id="ARBA00022525"/>
    </source>
</evidence>
<feature type="signal peptide" evidence="6">
    <location>
        <begin position="1"/>
        <end position="23"/>
    </location>
</feature>
<evidence type="ECO:0000313" key="9">
    <source>
        <dbReference type="RefSeq" id="XP_004406651.1"/>
    </source>
</evidence>
<dbReference type="RefSeq" id="XP_004406651.1">
    <property type="nucleotide sequence ID" value="XM_004406594.1"/>
</dbReference>
<dbReference type="InterPro" id="IPR000519">
    <property type="entry name" value="P_trefoil_dom"/>
</dbReference>
<dbReference type="PROSITE" id="PS51448">
    <property type="entry name" value="P_TREFOIL_2"/>
    <property type="match status" value="1"/>
</dbReference>
<feature type="chain" id="PRO_5015564673" evidence="6">
    <location>
        <begin position="24"/>
        <end position="88"/>
    </location>
</feature>
<dbReference type="InParanoid" id="A0A2U3WDM3"/>
<feature type="disulfide bond" evidence="5">
    <location>
        <begin position="28"/>
        <end position="54"/>
    </location>
</feature>
<keyword evidence="4 5" id="KW-1015">Disulfide bond</keyword>
<dbReference type="PRINTS" id="PR00680">
    <property type="entry name" value="PTREFOIL"/>
</dbReference>
<dbReference type="OrthoDB" id="10051464at2759"/>
<dbReference type="CDD" id="cd00111">
    <property type="entry name" value="Trefoil"/>
    <property type="match status" value="1"/>
</dbReference>
<protein>
    <submittedName>
        <fullName evidence="9">Trefoil factor 1</fullName>
    </submittedName>
</protein>
<name>A0A2U3WDM3_ODORO</name>
<sequence>MEPRVICVLMLVCVLTLSSLARGELETCVVDPAKRANCGPPGITPSQCKANGCCFDNTLRGVPWCFHPVAVDNTADGMAREALWGLKV</sequence>
<dbReference type="SUPFAM" id="SSF57492">
    <property type="entry name" value="Trefoil"/>
    <property type="match status" value="1"/>
</dbReference>
<evidence type="ECO:0000256" key="5">
    <source>
        <dbReference type="PROSITE-ProRule" id="PRU00779"/>
    </source>
</evidence>
<evidence type="ECO:0000313" key="8">
    <source>
        <dbReference type="Proteomes" id="UP000245340"/>
    </source>
</evidence>
<dbReference type="GO" id="GO:0030277">
    <property type="term" value="P:maintenance of gastrointestinal epithelium"/>
    <property type="evidence" value="ECO:0007669"/>
    <property type="project" value="TreeGrafter"/>
</dbReference>
<dbReference type="PROSITE" id="PS00025">
    <property type="entry name" value="P_TREFOIL_1"/>
    <property type="match status" value="1"/>
</dbReference>
<feature type="domain" description="P-type" evidence="7">
    <location>
        <begin position="26"/>
        <end position="69"/>
    </location>
</feature>
<evidence type="ECO:0000256" key="4">
    <source>
        <dbReference type="ARBA" id="ARBA00023157"/>
    </source>
</evidence>
<organism evidence="8 9">
    <name type="scientific">Odobenus rosmarus divergens</name>
    <name type="common">Pacific walrus</name>
    <dbReference type="NCBI Taxonomy" id="9708"/>
    <lineage>
        <taxon>Eukaryota</taxon>
        <taxon>Metazoa</taxon>
        <taxon>Chordata</taxon>
        <taxon>Craniata</taxon>
        <taxon>Vertebrata</taxon>
        <taxon>Euteleostomi</taxon>
        <taxon>Mammalia</taxon>
        <taxon>Eutheria</taxon>
        <taxon>Laurasiatheria</taxon>
        <taxon>Carnivora</taxon>
        <taxon>Caniformia</taxon>
        <taxon>Pinnipedia</taxon>
        <taxon>Odobenidae</taxon>
        <taxon>Odobenus</taxon>
    </lineage>
</organism>
<feature type="disulfide bond" evidence="5">
    <location>
        <begin position="48"/>
        <end position="65"/>
    </location>
</feature>